<dbReference type="Gene3D" id="1.10.1070.20">
    <property type="match status" value="1"/>
</dbReference>
<accession>A0ABS2WJX0</accession>
<evidence type="ECO:0000259" key="1">
    <source>
        <dbReference type="Pfam" id="PF20613"/>
    </source>
</evidence>
<keyword evidence="3" id="KW-1185">Reference proteome</keyword>
<organism evidence="2 3">
    <name type="scientific">Polycladomyces zharkentensis</name>
    <dbReference type="NCBI Taxonomy" id="2807616"/>
    <lineage>
        <taxon>Bacteria</taxon>
        <taxon>Bacillati</taxon>
        <taxon>Bacillota</taxon>
        <taxon>Bacilli</taxon>
        <taxon>Bacillales</taxon>
        <taxon>Thermoactinomycetaceae</taxon>
        <taxon>Polycladomyces</taxon>
    </lineage>
</organism>
<name>A0ABS2WJX0_9BACL</name>
<proteinExistence type="predicted"/>
<sequence>MYNKNIRPVKHIRGMPRGSSRPQLILFSDGRLYIVKFKNNPKQGTRALVNEYIAGQLARLLNLPVPRFKIVNISKKFIRANRILTQHNFAPGHQFASEFIHNCKQNFTRLLPRKPNIINRKQLAGIIVFDQWVNNIDRLKRNILLQAIPREGSYKIYMIDHGHSFSYYNFSRKRDCNWTPYTLKFLPQKLKSTDFYNWCADQVRNPGDFFLFVNKIKQLPDEQIYKVIASIPKDWNVSQVEKEALCAYLKKAKKMLPNLITQYINETHFKKHRTR</sequence>
<dbReference type="RefSeq" id="WP_205495136.1">
    <property type="nucleotide sequence ID" value="NZ_JAFHAP010000008.1"/>
</dbReference>
<evidence type="ECO:0000313" key="2">
    <source>
        <dbReference type="EMBL" id="MBN2909813.1"/>
    </source>
</evidence>
<gene>
    <name evidence="2" type="ORF">JQC72_09780</name>
</gene>
<dbReference type="Pfam" id="PF20613">
    <property type="entry name" value="HipA_2"/>
    <property type="match status" value="1"/>
</dbReference>
<comment type="caution">
    <text evidence="2">The sequence shown here is derived from an EMBL/GenBank/DDBJ whole genome shotgun (WGS) entry which is preliminary data.</text>
</comment>
<feature type="domain" description="HipA-like kinase" evidence="1">
    <location>
        <begin position="12"/>
        <end position="244"/>
    </location>
</feature>
<protein>
    <recommendedName>
        <fullName evidence="1">HipA-like kinase domain-containing protein</fullName>
    </recommendedName>
</protein>
<dbReference type="Proteomes" id="UP001177120">
    <property type="component" value="Unassembled WGS sequence"/>
</dbReference>
<dbReference type="EMBL" id="JAFHAP010000008">
    <property type="protein sequence ID" value="MBN2909813.1"/>
    <property type="molecule type" value="Genomic_DNA"/>
</dbReference>
<dbReference type="InterPro" id="IPR046748">
    <property type="entry name" value="HipA_2"/>
</dbReference>
<reference evidence="2" key="1">
    <citation type="journal article" date="2024" name="Int. J. Syst. Evol. Microbiol.">
        <title>Polycladomyces zharkentensis sp. nov., a novel thermophilic cellulose- and starch-degrading member of the Bacillota from a geothermal aquifer in Kazakhstan.</title>
        <authorList>
            <person name="Mashzhan A."/>
            <person name="Kistaubayeva A."/>
            <person name="Javier-Lopez R."/>
            <person name="Bissenova U."/>
            <person name="Bissenbay A."/>
            <person name="Birkeland N.K."/>
        </authorList>
    </citation>
    <scope>NUCLEOTIDE SEQUENCE</scope>
    <source>
        <strain evidence="2">ZKZ2T</strain>
    </source>
</reference>
<evidence type="ECO:0000313" key="3">
    <source>
        <dbReference type="Proteomes" id="UP001177120"/>
    </source>
</evidence>